<gene>
    <name evidence="2" type="ORF">SAMN04488026_103426</name>
</gene>
<organism evidence="2 3">
    <name type="scientific">Aliiruegeria lutimaris</name>
    <dbReference type="NCBI Taxonomy" id="571298"/>
    <lineage>
        <taxon>Bacteria</taxon>
        <taxon>Pseudomonadati</taxon>
        <taxon>Pseudomonadota</taxon>
        <taxon>Alphaproteobacteria</taxon>
        <taxon>Rhodobacterales</taxon>
        <taxon>Roseobacteraceae</taxon>
        <taxon>Aliiruegeria</taxon>
    </lineage>
</organism>
<proteinExistence type="predicted"/>
<dbReference type="STRING" id="571298.SAMN04488026_103426"/>
<protein>
    <submittedName>
        <fullName evidence="2">Hint domain-containing protein</fullName>
    </submittedName>
</protein>
<dbReference type="Pfam" id="PF13403">
    <property type="entry name" value="Hint_2"/>
    <property type="match status" value="1"/>
</dbReference>
<accession>A0A1G9A3J8</accession>
<keyword evidence="3" id="KW-1185">Reference proteome</keyword>
<reference evidence="2 3" key="1">
    <citation type="submission" date="2016-10" db="EMBL/GenBank/DDBJ databases">
        <authorList>
            <person name="de Groot N.N."/>
        </authorList>
    </citation>
    <scope>NUCLEOTIDE SEQUENCE [LARGE SCALE GENOMIC DNA]</scope>
    <source>
        <strain evidence="2 3">DSM 25294</strain>
    </source>
</reference>
<evidence type="ECO:0000259" key="1">
    <source>
        <dbReference type="Pfam" id="PF13403"/>
    </source>
</evidence>
<dbReference type="Proteomes" id="UP000199382">
    <property type="component" value="Unassembled WGS sequence"/>
</dbReference>
<dbReference type="EMBL" id="FNEK01000034">
    <property type="protein sequence ID" value="SDK21933.1"/>
    <property type="molecule type" value="Genomic_DNA"/>
</dbReference>
<dbReference type="RefSeq" id="WP_170844598.1">
    <property type="nucleotide sequence ID" value="NZ_FNEK01000034.1"/>
</dbReference>
<evidence type="ECO:0000313" key="2">
    <source>
        <dbReference type="EMBL" id="SDK21933.1"/>
    </source>
</evidence>
<feature type="domain" description="Hedgehog/Intein (Hint)" evidence="1">
    <location>
        <begin position="73"/>
        <end position="221"/>
    </location>
</feature>
<evidence type="ECO:0000313" key="3">
    <source>
        <dbReference type="Proteomes" id="UP000199382"/>
    </source>
</evidence>
<name>A0A1G9A3J8_9RHOB</name>
<sequence>MVTPRVTVGALATERSGFEASMSERTVRSDRQPRCASPLSRHYEVAYLTLRGEIEQFTTHAPATPAFEDAFMAFARGTLIATENGQTAVEDLEPGMLVYTASEQLRPLLWVGSTTFAPTAFNEHAGDLPRLTRIASDTFGLDRPAPDLVLGPRARTLFRSNRCREMLGADKAFAPAHALMDGINVIGLNPMAPIQLYHLFLHGQQVIRANGIEVESFHPGQHIESMMDPEDREEFLGLFPWITRFDRFGPMRIPRLTAFEFESLRSG</sequence>
<dbReference type="AlphaFoldDB" id="A0A1G9A3J8"/>
<dbReference type="InterPro" id="IPR028992">
    <property type="entry name" value="Hedgehog/Intein_dom"/>
</dbReference>